<feature type="region of interest" description="Disordered" evidence="1">
    <location>
        <begin position="171"/>
        <end position="222"/>
    </location>
</feature>
<dbReference type="InterPro" id="IPR008984">
    <property type="entry name" value="SMAD_FHA_dom_sf"/>
</dbReference>
<keyword evidence="2" id="KW-0472">Membrane</keyword>
<feature type="compositionally biased region" description="Basic and acidic residues" evidence="1">
    <location>
        <begin position="173"/>
        <end position="188"/>
    </location>
</feature>
<protein>
    <recommendedName>
        <fullName evidence="5">FHA domain-containing protein</fullName>
    </recommendedName>
</protein>
<dbReference type="AlphaFoldDB" id="A0A517ZQR8"/>
<keyword evidence="2" id="KW-0812">Transmembrane</keyword>
<accession>A0A517ZQR8</accession>
<keyword evidence="2" id="KW-1133">Transmembrane helix</keyword>
<dbReference type="Proteomes" id="UP000319383">
    <property type="component" value="Chromosome"/>
</dbReference>
<feature type="compositionally biased region" description="Pro residues" evidence="1">
    <location>
        <begin position="209"/>
        <end position="222"/>
    </location>
</feature>
<sequence length="488" mass="51753">MAFRVATEAGAIIEIEGTSAVIGRDRFCAIAFPDDERLCGQHATIKRVAGRWMIESQGDHLLTAGNAAPARVHWLQPGESIGLTETGPKLVFEPAQPAAPPLASAVPVAATDAAHDNAVTADTPISPETTGASQAADENRAFSPKQLAVWGVGGLAVVLVVAFTLLSGNSGGGDERVMISETPDKTAEEPLPPVVAEPDREPIDKPGPENSPSPLPKTPAPPPATQALYAIVIKSPGGQMNQLGTAFAISPHRLATTASAIEAARKLCTPESEMTALLISPMTKREILIDFDKTKVHPEFANAMTQLGQLIPQLEALDEKKEQAADASERNTIDEQMKPLEEKAFQISEEGFYFDIGAIEVTDDLESYLSLVETGDRPSTSSKIVLQGCPVKTADFMWDPEEPPVPSQSAGRILVLLPQAASAPVERLVLKCEGDFSGFEWFGSPVLAKDGKVIGVYVRRTPLPPGTTGTDQSKVTHDAVGIGQLNDL</sequence>
<evidence type="ECO:0000313" key="3">
    <source>
        <dbReference type="EMBL" id="QDU44834.1"/>
    </source>
</evidence>
<evidence type="ECO:0000313" key="4">
    <source>
        <dbReference type="Proteomes" id="UP000319383"/>
    </source>
</evidence>
<organism evidence="3 4">
    <name type="scientific">Symmachiella dynata</name>
    <dbReference type="NCBI Taxonomy" id="2527995"/>
    <lineage>
        <taxon>Bacteria</taxon>
        <taxon>Pseudomonadati</taxon>
        <taxon>Planctomycetota</taxon>
        <taxon>Planctomycetia</taxon>
        <taxon>Planctomycetales</taxon>
        <taxon>Planctomycetaceae</taxon>
        <taxon>Symmachiella</taxon>
    </lineage>
</organism>
<evidence type="ECO:0008006" key="5">
    <source>
        <dbReference type="Google" id="ProtNLM"/>
    </source>
</evidence>
<dbReference type="EMBL" id="CP036276">
    <property type="protein sequence ID" value="QDU44834.1"/>
    <property type="molecule type" value="Genomic_DNA"/>
</dbReference>
<keyword evidence="4" id="KW-1185">Reference proteome</keyword>
<name>A0A517ZQR8_9PLAN</name>
<evidence type="ECO:0000256" key="2">
    <source>
        <dbReference type="SAM" id="Phobius"/>
    </source>
</evidence>
<dbReference type="KEGG" id="sdyn:Mal52_33200"/>
<feature type="compositionally biased region" description="Basic and acidic residues" evidence="1">
    <location>
        <begin position="197"/>
        <end position="207"/>
    </location>
</feature>
<dbReference type="CDD" id="cd00060">
    <property type="entry name" value="FHA"/>
    <property type="match status" value="1"/>
</dbReference>
<evidence type="ECO:0000256" key="1">
    <source>
        <dbReference type="SAM" id="MobiDB-lite"/>
    </source>
</evidence>
<dbReference type="SUPFAM" id="SSF49879">
    <property type="entry name" value="SMAD/FHA domain"/>
    <property type="match status" value="1"/>
</dbReference>
<feature type="transmembrane region" description="Helical" evidence="2">
    <location>
        <begin position="147"/>
        <end position="166"/>
    </location>
</feature>
<reference evidence="3 4" key="1">
    <citation type="submission" date="2019-02" db="EMBL/GenBank/DDBJ databases">
        <title>Deep-cultivation of Planctomycetes and their phenomic and genomic characterization uncovers novel biology.</title>
        <authorList>
            <person name="Wiegand S."/>
            <person name="Jogler M."/>
            <person name="Boedeker C."/>
            <person name="Pinto D."/>
            <person name="Vollmers J."/>
            <person name="Rivas-Marin E."/>
            <person name="Kohn T."/>
            <person name="Peeters S.H."/>
            <person name="Heuer A."/>
            <person name="Rast P."/>
            <person name="Oberbeckmann S."/>
            <person name="Bunk B."/>
            <person name="Jeske O."/>
            <person name="Meyerdierks A."/>
            <person name="Storesund J.E."/>
            <person name="Kallscheuer N."/>
            <person name="Luecker S."/>
            <person name="Lage O.M."/>
            <person name="Pohl T."/>
            <person name="Merkel B.J."/>
            <person name="Hornburger P."/>
            <person name="Mueller R.-W."/>
            <person name="Bruemmer F."/>
            <person name="Labrenz M."/>
            <person name="Spormann A.M."/>
            <person name="Op den Camp H."/>
            <person name="Overmann J."/>
            <person name="Amann R."/>
            <person name="Jetten M.S.M."/>
            <person name="Mascher T."/>
            <person name="Medema M.H."/>
            <person name="Devos D.P."/>
            <person name="Kaster A.-K."/>
            <person name="Ovreas L."/>
            <person name="Rohde M."/>
            <person name="Galperin M.Y."/>
            <person name="Jogler C."/>
        </authorList>
    </citation>
    <scope>NUCLEOTIDE SEQUENCE [LARGE SCALE GENOMIC DNA]</scope>
    <source>
        <strain evidence="3 4">Mal52</strain>
    </source>
</reference>
<dbReference type="Gene3D" id="2.60.200.20">
    <property type="match status" value="1"/>
</dbReference>
<gene>
    <name evidence="3" type="ORF">Mal52_33200</name>
</gene>
<proteinExistence type="predicted"/>
<dbReference type="RefSeq" id="WP_145377124.1">
    <property type="nucleotide sequence ID" value="NZ_CP036276.1"/>
</dbReference>
<feature type="region of interest" description="Disordered" evidence="1">
    <location>
        <begin position="119"/>
        <end position="138"/>
    </location>
</feature>